<dbReference type="Pfam" id="PF00078">
    <property type="entry name" value="RVT_1"/>
    <property type="match status" value="1"/>
</dbReference>
<dbReference type="Pfam" id="PF17917">
    <property type="entry name" value="RT_RNaseH"/>
    <property type="match status" value="1"/>
</dbReference>
<dbReference type="InterPro" id="IPR041373">
    <property type="entry name" value="RT_RNaseH"/>
</dbReference>
<dbReference type="InterPro" id="IPR043502">
    <property type="entry name" value="DNA/RNA_pol_sf"/>
</dbReference>
<keyword evidence="7" id="KW-0695">RNA-directed DNA polymerase</keyword>
<dbReference type="InterPro" id="IPR043128">
    <property type="entry name" value="Rev_trsase/Diguanyl_cyclase"/>
</dbReference>
<dbReference type="CDD" id="cd09274">
    <property type="entry name" value="RNase_HI_RT_Ty3"/>
    <property type="match status" value="1"/>
</dbReference>
<organism evidence="9 10">
    <name type="scientific">Mytilus coruscus</name>
    <name type="common">Sea mussel</name>
    <dbReference type="NCBI Taxonomy" id="42192"/>
    <lineage>
        <taxon>Eukaryota</taxon>
        <taxon>Metazoa</taxon>
        <taxon>Spiralia</taxon>
        <taxon>Lophotrochozoa</taxon>
        <taxon>Mollusca</taxon>
        <taxon>Bivalvia</taxon>
        <taxon>Autobranchia</taxon>
        <taxon>Pteriomorphia</taxon>
        <taxon>Mytilida</taxon>
        <taxon>Mytiloidea</taxon>
        <taxon>Mytilidae</taxon>
        <taxon>Mytilinae</taxon>
        <taxon>Mytilus</taxon>
    </lineage>
</organism>
<dbReference type="PANTHER" id="PTHR37984:SF13">
    <property type="entry name" value="RIBONUCLEASE H"/>
    <property type="match status" value="1"/>
</dbReference>
<dbReference type="GO" id="GO:0003964">
    <property type="term" value="F:RNA-directed DNA polymerase activity"/>
    <property type="evidence" value="ECO:0007669"/>
    <property type="project" value="UniProtKB-KW"/>
</dbReference>
<feature type="domain" description="Reverse transcriptase" evidence="8">
    <location>
        <begin position="82"/>
        <end position="260"/>
    </location>
</feature>
<dbReference type="InterPro" id="IPR000477">
    <property type="entry name" value="RT_dom"/>
</dbReference>
<protein>
    <recommendedName>
        <fullName evidence="1">RNA-directed DNA polymerase</fullName>
        <ecNumber evidence="1">2.7.7.49</ecNumber>
    </recommendedName>
</protein>
<dbReference type="GO" id="GO:0016787">
    <property type="term" value="F:hydrolase activity"/>
    <property type="evidence" value="ECO:0007669"/>
    <property type="project" value="UniProtKB-KW"/>
</dbReference>
<dbReference type="FunFam" id="3.10.20.370:FF:000001">
    <property type="entry name" value="Retrovirus-related Pol polyprotein from transposon 17.6-like protein"/>
    <property type="match status" value="1"/>
</dbReference>
<gene>
    <name evidence="9" type="ORF">MCOR_34373</name>
</gene>
<evidence type="ECO:0000256" key="1">
    <source>
        <dbReference type="ARBA" id="ARBA00012493"/>
    </source>
</evidence>
<dbReference type="PROSITE" id="PS50878">
    <property type="entry name" value="RT_POL"/>
    <property type="match status" value="1"/>
</dbReference>
<keyword evidence="6" id="KW-0378">Hydrolase</keyword>
<dbReference type="SUPFAM" id="SSF56672">
    <property type="entry name" value="DNA/RNA polymerases"/>
    <property type="match status" value="1"/>
</dbReference>
<dbReference type="GO" id="GO:0004519">
    <property type="term" value="F:endonuclease activity"/>
    <property type="evidence" value="ECO:0007669"/>
    <property type="project" value="UniProtKB-KW"/>
</dbReference>
<name>A0A6J8CZ35_MYTCO</name>
<evidence type="ECO:0000256" key="2">
    <source>
        <dbReference type="ARBA" id="ARBA00022679"/>
    </source>
</evidence>
<evidence type="ECO:0000259" key="8">
    <source>
        <dbReference type="PROSITE" id="PS50878"/>
    </source>
</evidence>
<dbReference type="InterPro" id="IPR050951">
    <property type="entry name" value="Retrovirus_Pol_polyprotein"/>
</dbReference>
<dbReference type="FunFam" id="3.30.70.270:FF:000026">
    <property type="entry name" value="Transposon Ty3-G Gag-Pol polyprotein"/>
    <property type="match status" value="1"/>
</dbReference>
<evidence type="ECO:0000313" key="10">
    <source>
        <dbReference type="Proteomes" id="UP000507470"/>
    </source>
</evidence>
<dbReference type="SUPFAM" id="SSF50630">
    <property type="entry name" value="Acid proteases"/>
    <property type="match status" value="1"/>
</dbReference>
<dbReference type="EC" id="2.7.7.49" evidence="1"/>
<dbReference type="InterPro" id="IPR021109">
    <property type="entry name" value="Peptidase_aspartic_dom_sf"/>
</dbReference>
<reference evidence="9 10" key="1">
    <citation type="submission" date="2020-06" db="EMBL/GenBank/DDBJ databases">
        <authorList>
            <person name="Li R."/>
            <person name="Bekaert M."/>
        </authorList>
    </citation>
    <scope>NUCLEOTIDE SEQUENCE [LARGE SCALE GENOMIC DNA]</scope>
    <source>
        <strain evidence="10">wild</strain>
    </source>
</reference>
<dbReference type="Gene3D" id="3.10.10.10">
    <property type="entry name" value="HIV Type 1 Reverse Transcriptase, subunit A, domain 1"/>
    <property type="match status" value="1"/>
</dbReference>
<sequence>MEDTYTMYQLEGTKRKPYLVSVKLNNTEINMEIDTGASVSVISQETCKQVFGSDNSLEKSPCSLRTYTGEKIDVLGKRKIGKGGNIEKVEFSKWAAPIVPIVKPDKSVRICGDYKLTINQVSKLDNYPIPKTDDLYATLSGGQAFSKLDLSQAYQQIVLDEESRKYVTINTHKGLYQYNRLPFGVSSAPGIFQRTMENLLQGIPRVVVRVDDILITGSSKSEHLNNLETVLGKIQESGMRLNKDKCVFLAPEVVYLGHRIDQYGIYPVESKVKAITEAPEPKNVTELKSYLGMLNYYNRFLPDLSSKQAPLHELLKKQKQWEWDKSQQEAFELSKSLLKSSKVFVHYDPNKDIILSCDASPYGIGAVLSHKMEDGCDRPVGYVSRTLAPAERNYSVLEEGLAVIFALKKFHQYVFDRKFTIYTDHKPLIGLFNENKCIPPMAAARIQRWALTLSAYEYKIVYKEGKKNSNADALSRLPLNREGKTEVPAEMIMLMDHMDSTPVTAQQIKAWTRKDPILGQITNYVLKGWPNYRDNDEMKPYFSGKQS</sequence>
<keyword evidence="4" id="KW-0540">Nuclease</keyword>
<dbReference type="OrthoDB" id="6220944at2759"/>
<evidence type="ECO:0000313" key="9">
    <source>
        <dbReference type="EMBL" id="CAC5400160.1"/>
    </source>
</evidence>
<evidence type="ECO:0000256" key="7">
    <source>
        <dbReference type="ARBA" id="ARBA00022918"/>
    </source>
</evidence>
<evidence type="ECO:0000256" key="3">
    <source>
        <dbReference type="ARBA" id="ARBA00022695"/>
    </source>
</evidence>
<keyword evidence="10" id="KW-1185">Reference proteome</keyword>
<dbReference type="AlphaFoldDB" id="A0A6J8CZ35"/>
<accession>A0A6J8CZ35</accession>
<keyword evidence="2" id="KW-0808">Transferase</keyword>
<dbReference type="Gene3D" id="3.30.70.270">
    <property type="match status" value="2"/>
</dbReference>
<dbReference type="CDD" id="cd01647">
    <property type="entry name" value="RT_LTR"/>
    <property type="match status" value="1"/>
</dbReference>
<evidence type="ECO:0000256" key="5">
    <source>
        <dbReference type="ARBA" id="ARBA00022759"/>
    </source>
</evidence>
<dbReference type="Gene3D" id="3.10.20.370">
    <property type="match status" value="1"/>
</dbReference>
<dbReference type="Proteomes" id="UP000507470">
    <property type="component" value="Unassembled WGS sequence"/>
</dbReference>
<evidence type="ECO:0000256" key="6">
    <source>
        <dbReference type="ARBA" id="ARBA00022801"/>
    </source>
</evidence>
<proteinExistence type="predicted"/>
<dbReference type="PANTHER" id="PTHR37984">
    <property type="entry name" value="PROTEIN CBG26694"/>
    <property type="match status" value="1"/>
</dbReference>
<keyword evidence="3" id="KW-0548">Nucleotidyltransferase</keyword>
<dbReference type="EMBL" id="CACVKT020006176">
    <property type="protein sequence ID" value="CAC5400160.1"/>
    <property type="molecule type" value="Genomic_DNA"/>
</dbReference>
<evidence type="ECO:0000256" key="4">
    <source>
        <dbReference type="ARBA" id="ARBA00022722"/>
    </source>
</evidence>
<keyword evidence="5" id="KW-0255">Endonuclease</keyword>